<reference evidence="3" key="1">
    <citation type="submission" date="2016-11" db="UniProtKB">
        <authorList>
            <consortium name="WormBaseParasite"/>
        </authorList>
    </citation>
    <scope>IDENTIFICATION</scope>
</reference>
<organism evidence="2 3">
    <name type="scientific">Steinernema glaseri</name>
    <dbReference type="NCBI Taxonomy" id="37863"/>
    <lineage>
        <taxon>Eukaryota</taxon>
        <taxon>Metazoa</taxon>
        <taxon>Ecdysozoa</taxon>
        <taxon>Nematoda</taxon>
        <taxon>Chromadorea</taxon>
        <taxon>Rhabditida</taxon>
        <taxon>Tylenchina</taxon>
        <taxon>Panagrolaimomorpha</taxon>
        <taxon>Strongyloidoidea</taxon>
        <taxon>Steinernematidae</taxon>
        <taxon>Steinernema</taxon>
    </lineage>
</organism>
<dbReference type="WBParaSite" id="L893_g9333.t1">
    <property type="protein sequence ID" value="L893_g9333.t1"/>
    <property type="gene ID" value="L893_g9333"/>
</dbReference>
<feature type="region of interest" description="Disordered" evidence="1">
    <location>
        <begin position="49"/>
        <end position="71"/>
    </location>
</feature>
<name>A0A1I8AUL0_9BILA</name>
<proteinExistence type="predicted"/>
<dbReference type="AlphaFoldDB" id="A0A1I8AUL0"/>
<accession>A0A1I8AUL0</accession>
<keyword evidence="2" id="KW-1185">Reference proteome</keyword>
<evidence type="ECO:0000313" key="2">
    <source>
        <dbReference type="Proteomes" id="UP000095287"/>
    </source>
</evidence>
<protein>
    <submittedName>
        <fullName evidence="3">Uncharacterized protein</fullName>
    </submittedName>
</protein>
<evidence type="ECO:0000313" key="3">
    <source>
        <dbReference type="WBParaSite" id="L893_g9333.t1"/>
    </source>
</evidence>
<evidence type="ECO:0000256" key="1">
    <source>
        <dbReference type="SAM" id="MobiDB-lite"/>
    </source>
</evidence>
<dbReference type="Proteomes" id="UP000095287">
    <property type="component" value="Unplaced"/>
</dbReference>
<sequence>MSHPSALSRLTLVNLSIRLYPVVIRGRQPPPERSHGCIISKDFKETNKASEKSKKDFNRQKTKDFNETRAEQEVRRDIWGQQLMKFKRLYTDKSGQGNIPY</sequence>